<dbReference type="PANTHER" id="PTHR45947">
    <property type="entry name" value="SULFOQUINOVOSYL TRANSFERASE SQD2"/>
    <property type="match status" value="1"/>
</dbReference>
<dbReference type="InterPro" id="IPR028098">
    <property type="entry name" value="Glyco_trans_4-like_N"/>
</dbReference>
<evidence type="ECO:0000313" key="4">
    <source>
        <dbReference type="Proteomes" id="UP000004169"/>
    </source>
</evidence>
<dbReference type="SUPFAM" id="SSF53756">
    <property type="entry name" value="UDP-Glycosyltransferase/glycogen phosphorylase"/>
    <property type="match status" value="1"/>
</dbReference>
<proteinExistence type="predicted"/>
<sequence length="386" mass="42653">MKKSSSEVTILHIFPTFDVGGSQVRFAQLANHFGSRYHHLIMAMDGRHGCAPRLSPDLHVTLLEPDWRRGDMLSEIVSCHRKLDEIRPDILATYNWGAMDWAIANQLARRPHLHIEDGFGPDEATNQIPRRIWTRRLILRRSKVVLPSQTLLGIATTRWRLPPHRLRYIPNGIDTARFASAPDPAFSALLPVGDGPVIGSVATLRPEKRLDRLLRAFRLTVDLTPARLVIVGDGSERTSLEHLAAELGIADKVLFAGHWPDPARVTGAFDIIAVSSDTEQMPYSVLEGMAAGKPVAATDVGDIATMVARENRSFLSARTDTAFATVLTWLSSNAPLRAYIGAANRQRALQHYDQAGMFVAYADIFDSMTPHGRAAISLPTTREAPL</sequence>
<feature type="domain" description="Glycosyl transferase family 1" evidence="1">
    <location>
        <begin position="192"/>
        <end position="347"/>
    </location>
</feature>
<gene>
    <name evidence="3" type="ORF">PHAMO_210080</name>
</gene>
<dbReference type="EMBL" id="CAHP01000014">
    <property type="protein sequence ID" value="CCG40569.1"/>
    <property type="molecule type" value="Genomic_DNA"/>
</dbReference>
<dbReference type="Gene3D" id="3.40.50.2000">
    <property type="entry name" value="Glycogen Phosphorylase B"/>
    <property type="match status" value="2"/>
</dbReference>
<dbReference type="GO" id="GO:0016757">
    <property type="term" value="F:glycosyltransferase activity"/>
    <property type="evidence" value="ECO:0007669"/>
    <property type="project" value="InterPro"/>
</dbReference>
<keyword evidence="3" id="KW-0808">Transferase</keyword>
<dbReference type="InterPro" id="IPR001296">
    <property type="entry name" value="Glyco_trans_1"/>
</dbReference>
<dbReference type="STRING" id="1150626.PHAMO_210080"/>
<dbReference type="eggNOG" id="COG0438">
    <property type="taxonomic scope" value="Bacteria"/>
</dbReference>
<dbReference type="AlphaFoldDB" id="H8FQD1"/>
<reference evidence="3 4" key="1">
    <citation type="journal article" date="2012" name="J. Bacteriol.">
        <title>Draft Genome Sequence of the Purple Photosynthetic Bacterium Phaeospirillum molischianum DSM120, a Particularly Versatile Bacterium.</title>
        <authorList>
            <person name="Duquesne K."/>
            <person name="Prima V."/>
            <person name="Ji B."/>
            <person name="Rouy Z."/>
            <person name="Medigue C."/>
            <person name="Talla E."/>
            <person name="Sturgis J.N."/>
        </authorList>
    </citation>
    <scope>NUCLEOTIDE SEQUENCE [LARGE SCALE GENOMIC DNA]</scope>
    <source>
        <strain evidence="4">DSM120</strain>
    </source>
</reference>
<organism evidence="3 4">
    <name type="scientific">Magnetospirillum molischianum DSM 120</name>
    <dbReference type="NCBI Taxonomy" id="1150626"/>
    <lineage>
        <taxon>Bacteria</taxon>
        <taxon>Pseudomonadati</taxon>
        <taxon>Pseudomonadota</taxon>
        <taxon>Alphaproteobacteria</taxon>
        <taxon>Rhodospirillales</taxon>
        <taxon>Rhodospirillaceae</taxon>
        <taxon>Magnetospirillum</taxon>
    </lineage>
</organism>
<evidence type="ECO:0000313" key="3">
    <source>
        <dbReference type="EMBL" id="CCG40569.1"/>
    </source>
</evidence>
<dbReference type="PANTHER" id="PTHR45947:SF11">
    <property type="entry name" value="SLR1508 PROTEIN"/>
    <property type="match status" value="1"/>
</dbReference>
<dbReference type="OrthoDB" id="9790710at2"/>
<comment type="caution">
    <text evidence="3">The sequence shown here is derived from an EMBL/GenBank/DDBJ whole genome shotgun (WGS) entry which is preliminary data.</text>
</comment>
<dbReference type="Pfam" id="PF13439">
    <property type="entry name" value="Glyco_transf_4"/>
    <property type="match status" value="1"/>
</dbReference>
<dbReference type="RefSeq" id="WP_002726942.1">
    <property type="nucleotide sequence ID" value="NZ_CAHP01000014.1"/>
</dbReference>
<evidence type="ECO:0000259" key="2">
    <source>
        <dbReference type="Pfam" id="PF13439"/>
    </source>
</evidence>
<accession>H8FQD1</accession>
<dbReference type="Proteomes" id="UP000004169">
    <property type="component" value="Unassembled WGS sequence"/>
</dbReference>
<feature type="domain" description="Glycosyltransferase subfamily 4-like N-terminal" evidence="2">
    <location>
        <begin position="19"/>
        <end position="177"/>
    </location>
</feature>
<protein>
    <submittedName>
        <fullName evidence="3">Glycosyl transferase, group 1</fullName>
    </submittedName>
</protein>
<dbReference type="InterPro" id="IPR050194">
    <property type="entry name" value="Glycosyltransferase_grp1"/>
</dbReference>
<evidence type="ECO:0000259" key="1">
    <source>
        <dbReference type="Pfam" id="PF00534"/>
    </source>
</evidence>
<name>H8FQD1_MAGML</name>
<dbReference type="Pfam" id="PF00534">
    <property type="entry name" value="Glycos_transf_1"/>
    <property type="match status" value="1"/>
</dbReference>
<keyword evidence="4" id="KW-1185">Reference proteome</keyword>